<dbReference type="EMBL" id="BNEA01000001">
    <property type="protein sequence ID" value="GHI50859.1"/>
    <property type="molecule type" value="Genomic_DNA"/>
</dbReference>
<feature type="region of interest" description="Disordered" evidence="1">
    <location>
        <begin position="1"/>
        <end position="21"/>
    </location>
</feature>
<sequence>MRYRTADRMPRRPGRSAATRVAERARKIPTQLWPAWSARLSPQNGALSRTIRPALSCYLLLIGGTGDFTAAARLLHAPVEDRLGSHMTFRLTKRDHFQGISLGPSALADYLDEEGSPIDYDRRRTVDYRDLLPLSTWRQLCRYIGSNPAEYGATSSPERCCSNDSAGSLHPSPRPPTRPTRRNCGQAADL</sequence>
<evidence type="ECO:0000313" key="3">
    <source>
        <dbReference type="Proteomes" id="UP000646738"/>
    </source>
</evidence>
<keyword evidence="3" id="KW-1185">Reference proteome</keyword>
<gene>
    <name evidence="2" type="ORF">Srubr_07050</name>
</gene>
<accession>A0ABQ3R4T2</accession>
<evidence type="ECO:0000256" key="1">
    <source>
        <dbReference type="SAM" id="MobiDB-lite"/>
    </source>
</evidence>
<organism evidence="2 3">
    <name type="scientific">Streptomyces rubradiris</name>
    <name type="common">Streptomyces achromogenes subsp. rubradiris</name>
    <dbReference type="NCBI Taxonomy" id="285531"/>
    <lineage>
        <taxon>Bacteria</taxon>
        <taxon>Bacillati</taxon>
        <taxon>Actinomycetota</taxon>
        <taxon>Actinomycetes</taxon>
        <taxon>Kitasatosporales</taxon>
        <taxon>Streptomycetaceae</taxon>
        <taxon>Streptomyces</taxon>
    </lineage>
</organism>
<reference evidence="3" key="1">
    <citation type="submission" date="2023-07" db="EMBL/GenBank/DDBJ databases">
        <title>Whole genome shotgun sequence of Streptomyces achromogenes subsp. rubradiris NBRC 14000.</title>
        <authorList>
            <person name="Komaki H."/>
            <person name="Tamura T."/>
        </authorList>
    </citation>
    <scope>NUCLEOTIDE SEQUENCE [LARGE SCALE GENOMIC DNA]</scope>
    <source>
        <strain evidence="3">NBRC 14000</strain>
    </source>
</reference>
<feature type="compositionally biased region" description="Basic and acidic residues" evidence="1">
    <location>
        <begin position="1"/>
        <end position="10"/>
    </location>
</feature>
<protein>
    <submittedName>
        <fullName evidence="2">Uncharacterized protein</fullName>
    </submittedName>
</protein>
<proteinExistence type="predicted"/>
<comment type="caution">
    <text evidence="2">The sequence shown here is derived from an EMBL/GenBank/DDBJ whole genome shotgun (WGS) entry which is preliminary data.</text>
</comment>
<feature type="compositionally biased region" description="Polar residues" evidence="1">
    <location>
        <begin position="153"/>
        <end position="166"/>
    </location>
</feature>
<evidence type="ECO:0000313" key="2">
    <source>
        <dbReference type="EMBL" id="GHI50859.1"/>
    </source>
</evidence>
<name>A0ABQ3R4T2_STRRR</name>
<feature type="region of interest" description="Disordered" evidence="1">
    <location>
        <begin position="151"/>
        <end position="190"/>
    </location>
</feature>
<dbReference type="Proteomes" id="UP000646738">
    <property type="component" value="Unassembled WGS sequence"/>
</dbReference>